<dbReference type="Gene3D" id="2.60.40.790">
    <property type="match status" value="1"/>
</dbReference>
<dbReference type="InterPro" id="IPR008978">
    <property type="entry name" value="HSP20-like_chaperone"/>
</dbReference>
<dbReference type="InterPro" id="IPR002068">
    <property type="entry name" value="A-crystallin/Hsp20_dom"/>
</dbReference>
<dbReference type="eggNOG" id="COG0071">
    <property type="taxonomic scope" value="Bacteria"/>
</dbReference>
<dbReference type="EMBL" id="CP007139">
    <property type="protein sequence ID" value="AIE86804.1"/>
    <property type="molecule type" value="Genomic_DNA"/>
</dbReference>
<dbReference type="Pfam" id="PF00011">
    <property type="entry name" value="HSP20"/>
    <property type="match status" value="1"/>
</dbReference>
<gene>
    <name evidence="4" type="ORF">OP10G_3436</name>
</gene>
<dbReference type="STRING" id="661478.OP10G_3436"/>
<protein>
    <submittedName>
        <fullName evidence="4">Heat shock protein Hsp20</fullName>
    </submittedName>
</protein>
<dbReference type="PANTHER" id="PTHR11527">
    <property type="entry name" value="HEAT-SHOCK PROTEIN 20 FAMILY MEMBER"/>
    <property type="match status" value="1"/>
</dbReference>
<evidence type="ECO:0000313" key="4">
    <source>
        <dbReference type="EMBL" id="AIE86804.1"/>
    </source>
</evidence>
<dbReference type="Proteomes" id="UP000027982">
    <property type="component" value="Chromosome"/>
</dbReference>
<dbReference type="CDD" id="cd06464">
    <property type="entry name" value="ACD_sHsps-like"/>
    <property type="match status" value="1"/>
</dbReference>
<reference evidence="4 5" key="1">
    <citation type="journal article" date="2014" name="PLoS ONE">
        <title>The first complete genome sequence of the class fimbriimonadia in the phylum armatimonadetes.</title>
        <authorList>
            <person name="Hu Z.Y."/>
            <person name="Wang Y.Z."/>
            <person name="Im W.T."/>
            <person name="Wang S.Y."/>
            <person name="Zhao G.P."/>
            <person name="Zheng H.J."/>
            <person name="Quan Z.X."/>
        </authorList>
    </citation>
    <scope>NUCLEOTIDE SEQUENCE [LARGE SCALE GENOMIC DNA]</scope>
    <source>
        <strain evidence="4">Gsoil 348</strain>
    </source>
</reference>
<dbReference type="PROSITE" id="PS01031">
    <property type="entry name" value="SHSP"/>
    <property type="match status" value="1"/>
</dbReference>
<evidence type="ECO:0000256" key="2">
    <source>
        <dbReference type="RuleBase" id="RU003616"/>
    </source>
</evidence>
<keyword evidence="5" id="KW-1185">Reference proteome</keyword>
<dbReference type="KEGG" id="fgi:OP10G_3436"/>
<sequence length="134" mass="15594">MSRFADEMNRTRPAIASGRTWEPRVDLIEEEHRFLIKAEIAGVRGEEIQLLYMPERHSILIKGNRPEEDPVDGCRTGIHQLEIFYGDFSREVRLPDISVDASNIRATYRNGFLLVMIPKQDRVVVARTVRFRKI</sequence>
<comment type="similarity">
    <text evidence="1 2">Belongs to the small heat shock protein (HSP20) family.</text>
</comment>
<organism evidence="4 5">
    <name type="scientific">Fimbriimonas ginsengisoli Gsoil 348</name>
    <dbReference type="NCBI Taxonomy" id="661478"/>
    <lineage>
        <taxon>Bacteria</taxon>
        <taxon>Bacillati</taxon>
        <taxon>Armatimonadota</taxon>
        <taxon>Fimbriimonadia</taxon>
        <taxon>Fimbriimonadales</taxon>
        <taxon>Fimbriimonadaceae</taxon>
        <taxon>Fimbriimonas</taxon>
    </lineage>
</organism>
<accession>A0A068NYA9</accession>
<dbReference type="AlphaFoldDB" id="A0A068NYA9"/>
<feature type="domain" description="SHSP" evidence="3">
    <location>
        <begin position="16"/>
        <end position="134"/>
    </location>
</feature>
<dbReference type="HOGENOM" id="CLU_046737_9_0_0"/>
<dbReference type="InterPro" id="IPR031107">
    <property type="entry name" value="Small_HSP"/>
</dbReference>
<keyword evidence="4" id="KW-0346">Stress response</keyword>
<name>A0A068NYA9_FIMGI</name>
<evidence type="ECO:0000313" key="5">
    <source>
        <dbReference type="Proteomes" id="UP000027982"/>
    </source>
</evidence>
<proteinExistence type="inferred from homology"/>
<evidence type="ECO:0000256" key="1">
    <source>
        <dbReference type="PROSITE-ProRule" id="PRU00285"/>
    </source>
</evidence>
<evidence type="ECO:0000259" key="3">
    <source>
        <dbReference type="PROSITE" id="PS01031"/>
    </source>
</evidence>
<dbReference type="SUPFAM" id="SSF49764">
    <property type="entry name" value="HSP20-like chaperones"/>
    <property type="match status" value="1"/>
</dbReference>